<gene>
    <name evidence="1" type="ORF">M404DRAFT_134486</name>
</gene>
<evidence type="ECO:0000313" key="2">
    <source>
        <dbReference type="Proteomes" id="UP000054217"/>
    </source>
</evidence>
<dbReference type="AlphaFoldDB" id="A0A0C3P5M7"/>
<dbReference type="OrthoDB" id="2641988at2759"/>
<keyword evidence="2" id="KW-1185">Reference proteome</keyword>
<accession>A0A0C3P5M7</accession>
<name>A0A0C3P5M7_PISTI</name>
<dbReference type="STRING" id="870435.A0A0C3P5M7"/>
<feature type="non-terminal residue" evidence="1">
    <location>
        <position position="908"/>
    </location>
</feature>
<sequence length="908" mass="100969">MKETEVSPNSPTYPWTSMAEFATHLLFSSPRLRFSEQQKKSVLSWATALGAHSVPSMYSLGKTQERIKALLGDPKEKVTSASGNIFYLNSVSKAIAMDYANPLVRFSMQDYPEDGQGRMSQVHHGEKMLEGLPNNLSPPCVTVGINIFFVNELLQRSTKDYFIPKKFFQAKLGGAPEAEVLAAGHGVSRTEEGYAVDAELVIVLVSTFMRTYEDIKANGSEFDNGFTASSAAHAELMPNPLREKSRGRMVLTVPLIVFMDDVSGNISKQWNKHHVVYMSNASMPREMLEKEFCVRFVSSSPHAPPLELIGGVRKSIEKAADDGIIAWDCKLRQEVMLIPYKLFLAGDNPMQAEECSHGGLKCNYFCRTCKVGGTTAEKKSDEGYSKIFKSGELRTPSGTLADVKEQIELAKKPGGTDKVKNAISKTGTRDAASTAIVDRLLDLGKRLRKREAGTPAIPESEVCAQLEREFEAALAGRSVDDVINPLLGMAGVNIHQDTPTEILHTILLGVVKYYWGQTVYILDKAHLLDTFQTRLESINKDGLNSPTLHANYIVRFKGGLIGKHFKSLAQVMPFLIYDLVPRTVLEGWTVIGELVVLLWHTEINNIEDYLANLSRTIEDFLSISAQCAPSILLTKAKFHFLLHLPMFIRRFGPAILFSTERFESFNHVFRLASIYSNRQAPSRDTCQVFAEQDSVKHIVSGGFWLDRKTGAVRKAGKDISAYMASHPHQCRLMGIPAAVQKDVGKFPFIPPIDWHTTQSASIRQPNITHCPNDKFYRGKTFITMDGDNAHIGGHVIWQSDDNPLSIGKITEILILADGDNRVASYVLVTQLDFQPELHTELHVPCLKLSEPEKKVVLRSKNVLCNVNIQHDCASSRCTGVQVVGERQENDETTRTKTIVNHAPTNAFL</sequence>
<proteinExistence type="predicted"/>
<reference evidence="1 2" key="1">
    <citation type="submission" date="2014-04" db="EMBL/GenBank/DDBJ databases">
        <authorList>
            <consortium name="DOE Joint Genome Institute"/>
            <person name="Kuo A."/>
            <person name="Kohler A."/>
            <person name="Costa M.D."/>
            <person name="Nagy L.G."/>
            <person name="Floudas D."/>
            <person name="Copeland A."/>
            <person name="Barry K.W."/>
            <person name="Cichocki N."/>
            <person name="Veneault-Fourrey C."/>
            <person name="LaButti K."/>
            <person name="Lindquist E.A."/>
            <person name="Lipzen A."/>
            <person name="Lundell T."/>
            <person name="Morin E."/>
            <person name="Murat C."/>
            <person name="Sun H."/>
            <person name="Tunlid A."/>
            <person name="Henrissat B."/>
            <person name="Grigoriev I.V."/>
            <person name="Hibbett D.S."/>
            <person name="Martin F."/>
            <person name="Nordberg H.P."/>
            <person name="Cantor M.N."/>
            <person name="Hua S.X."/>
        </authorList>
    </citation>
    <scope>NUCLEOTIDE SEQUENCE [LARGE SCALE GENOMIC DNA]</scope>
    <source>
        <strain evidence="1 2">Marx 270</strain>
    </source>
</reference>
<reference evidence="2" key="2">
    <citation type="submission" date="2015-01" db="EMBL/GenBank/DDBJ databases">
        <title>Evolutionary Origins and Diversification of the Mycorrhizal Mutualists.</title>
        <authorList>
            <consortium name="DOE Joint Genome Institute"/>
            <consortium name="Mycorrhizal Genomics Consortium"/>
            <person name="Kohler A."/>
            <person name="Kuo A."/>
            <person name="Nagy L.G."/>
            <person name="Floudas D."/>
            <person name="Copeland A."/>
            <person name="Barry K.W."/>
            <person name="Cichocki N."/>
            <person name="Veneault-Fourrey C."/>
            <person name="LaButti K."/>
            <person name="Lindquist E.A."/>
            <person name="Lipzen A."/>
            <person name="Lundell T."/>
            <person name="Morin E."/>
            <person name="Murat C."/>
            <person name="Riley R."/>
            <person name="Ohm R."/>
            <person name="Sun H."/>
            <person name="Tunlid A."/>
            <person name="Henrissat B."/>
            <person name="Grigoriev I.V."/>
            <person name="Hibbett D.S."/>
            <person name="Martin F."/>
        </authorList>
    </citation>
    <scope>NUCLEOTIDE SEQUENCE [LARGE SCALE GENOMIC DNA]</scope>
    <source>
        <strain evidence="2">Marx 270</strain>
    </source>
</reference>
<evidence type="ECO:0000313" key="1">
    <source>
        <dbReference type="EMBL" id="KIO08465.1"/>
    </source>
</evidence>
<dbReference type="EMBL" id="KN831957">
    <property type="protein sequence ID" value="KIO08465.1"/>
    <property type="molecule type" value="Genomic_DNA"/>
</dbReference>
<organism evidence="1 2">
    <name type="scientific">Pisolithus tinctorius Marx 270</name>
    <dbReference type="NCBI Taxonomy" id="870435"/>
    <lineage>
        <taxon>Eukaryota</taxon>
        <taxon>Fungi</taxon>
        <taxon>Dikarya</taxon>
        <taxon>Basidiomycota</taxon>
        <taxon>Agaricomycotina</taxon>
        <taxon>Agaricomycetes</taxon>
        <taxon>Agaricomycetidae</taxon>
        <taxon>Boletales</taxon>
        <taxon>Sclerodermatineae</taxon>
        <taxon>Pisolithaceae</taxon>
        <taxon>Pisolithus</taxon>
    </lineage>
</organism>
<protein>
    <submittedName>
        <fullName evidence="1">Uncharacterized protein</fullName>
    </submittedName>
</protein>
<dbReference type="PANTHER" id="PTHR31912:SF34">
    <property type="entry name" value="NOTOCHORD-RELATED PROTEIN"/>
    <property type="match status" value="1"/>
</dbReference>
<dbReference type="PANTHER" id="PTHR31912">
    <property type="entry name" value="IP13529P"/>
    <property type="match status" value="1"/>
</dbReference>
<dbReference type="InParanoid" id="A0A0C3P5M7"/>
<dbReference type="Proteomes" id="UP000054217">
    <property type="component" value="Unassembled WGS sequence"/>
</dbReference>
<dbReference type="HOGENOM" id="CLU_004591_2_0_1"/>